<accession>A0A3L6PBT1</accession>
<dbReference type="STRING" id="4540.A0A3L6PBT1"/>
<organism evidence="2 3">
    <name type="scientific">Panicum miliaceum</name>
    <name type="common">Proso millet</name>
    <name type="synonym">Broomcorn millet</name>
    <dbReference type="NCBI Taxonomy" id="4540"/>
    <lineage>
        <taxon>Eukaryota</taxon>
        <taxon>Viridiplantae</taxon>
        <taxon>Streptophyta</taxon>
        <taxon>Embryophyta</taxon>
        <taxon>Tracheophyta</taxon>
        <taxon>Spermatophyta</taxon>
        <taxon>Magnoliopsida</taxon>
        <taxon>Liliopsida</taxon>
        <taxon>Poales</taxon>
        <taxon>Poaceae</taxon>
        <taxon>PACMAD clade</taxon>
        <taxon>Panicoideae</taxon>
        <taxon>Panicodae</taxon>
        <taxon>Paniceae</taxon>
        <taxon>Panicinae</taxon>
        <taxon>Panicum</taxon>
        <taxon>Panicum sect. Panicum</taxon>
    </lineage>
</organism>
<dbReference type="InterPro" id="IPR008930">
    <property type="entry name" value="Terpenoid_cyclase/PrenylTrfase"/>
</dbReference>
<dbReference type="OrthoDB" id="685449at2759"/>
<comment type="caution">
    <text evidence="2">The sequence shown here is derived from an EMBL/GenBank/DDBJ whole genome shotgun (WGS) entry which is preliminary data.</text>
</comment>
<dbReference type="SUPFAM" id="SSF48239">
    <property type="entry name" value="Terpenoid cyclases/Protein prenyltransferases"/>
    <property type="match status" value="1"/>
</dbReference>
<reference evidence="3" key="1">
    <citation type="journal article" date="2019" name="Nat. Commun.">
        <title>The genome of broomcorn millet.</title>
        <authorList>
            <person name="Zou C."/>
            <person name="Miki D."/>
            <person name="Li D."/>
            <person name="Tang Q."/>
            <person name="Xiao L."/>
            <person name="Rajput S."/>
            <person name="Deng P."/>
            <person name="Jia W."/>
            <person name="Huang R."/>
            <person name="Zhang M."/>
            <person name="Sun Y."/>
            <person name="Hu J."/>
            <person name="Fu X."/>
            <person name="Schnable P.S."/>
            <person name="Li F."/>
            <person name="Zhang H."/>
            <person name="Feng B."/>
            <person name="Zhu X."/>
            <person name="Liu R."/>
            <person name="Schnable J.C."/>
            <person name="Zhu J.-K."/>
            <person name="Zhang H."/>
        </authorList>
    </citation>
    <scope>NUCLEOTIDE SEQUENCE [LARGE SCALE GENOMIC DNA]</scope>
</reference>
<protein>
    <recommendedName>
        <fullName evidence="4">Squalene cyclase N-terminal domain-containing protein</fullName>
    </recommendedName>
</protein>
<keyword evidence="1" id="KW-1133">Transmembrane helix</keyword>
<keyword evidence="1" id="KW-0472">Membrane</keyword>
<dbReference type="Proteomes" id="UP000275267">
    <property type="component" value="Unassembled WGS sequence"/>
</dbReference>
<feature type="transmembrane region" description="Helical" evidence="1">
    <location>
        <begin position="43"/>
        <end position="60"/>
    </location>
</feature>
<evidence type="ECO:0000313" key="2">
    <source>
        <dbReference type="EMBL" id="RLM55012.1"/>
    </source>
</evidence>
<dbReference type="EMBL" id="PQIB02000018">
    <property type="protein sequence ID" value="RLM55012.1"/>
    <property type="molecule type" value="Genomic_DNA"/>
</dbReference>
<sequence>MPAAAKLEDGDEVTEEILQESLRRALGWMSDLQAEDGHWPGDFSGIMYLLLFWIFALRIIG</sequence>
<dbReference type="AlphaFoldDB" id="A0A3L6PBT1"/>
<evidence type="ECO:0008006" key="4">
    <source>
        <dbReference type="Google" id="ProtNLM"/>
    </source>
</evidence>
<evidence type="ECO:0000313" key="3">
    <source>
        <dbReference type="Proteomes" id="UP000275267"/>
    </source>
</evidence>
<evidence type="ECO:0000256" key="1">
    <source>
        <dbReference type="SAM" id="Phobius"/>
    </source>
</evidence>
<name>A0A3L6PBT1_PANMI</name>
<proteinExistence type="predicted"/>
<keyword evidence="3" id="KW-1185">Reference proteome</keyword>
<keyword evidence="1" id="KW-0812">Transmembrane</keyword>
<gene>
    <name evidence="2" type="ORF">C2845_PM10G11460</name>
</gene>